<protein>
    <submittedName>
        <fullName evidence="7">AcrR family transcriptional regulator</fullName>
    </submittedName>
</protein>
<dbReference type="PROSITE" id="PS50977">
    <property type="entry name" value="HTH_TETR_2"/>
    <property type="match status" value="1"/>
</dbReference>
<gene>
    <name evidence="7" type="ORF">HNR70_002015</name>
</gene>
<evidence type="ECO:0000256" key="5">
    <source>
        <dbReference type="SAM" id="MobiDB-lite"/>
    </source>
</evidence>
<dbReference type="Pfam" id="PF00440">
    <property type="entry name" value="TetR_N"/>
    <property type="match status" value="1"/>
</dbReference>
<dbReference type="InterPro" id="IPR009057">
    <property type="entry name" value="Homeodomain-like_sf"/>
</dbReference>
<dbReference type="PROSITE" id="PS01081">
    <property type="entry name" value="HTH_TETR_1"/>
    <property type="match status" value="1"/>
</dbReference>
<dbReference type="PANTHER" id="PTHR30055:SF234">
    <property type="entry name" value="HTH-TYPE TRANSCRIPTIONAL REGULATOR BETI"/>
    <property type="match status" value="1"/>
</dbReference>
<evidence type="ECO:0000259" key="6">
    <source>
        <dbReference type="PROSITE" id="PS50977"/>
    </source>
</evidence>
<dbReference type="InterPro" id="IPR023772">
    <property type="entry name" value="DNA-bd_HTH_TetR-type_CS"/>
</dbReference>
<dbReference type="Proteomes" id="UP000588158">
    <property type="component" value="Unassembled WGS sequence"/>
</dbReference>
<keyword evidence="1" id="KW-0805">Transcription regulation</keyword>
<name>A0A841AG15_9MICO</name>
<feature type="compositionally biased region" description="Low complexity" evidence="5">
    <location>
        <begin position="9"/>
        <end position="23"/>
    </location>
</feature>
<proteinExistence type="predicted"/>
<evidence type="ECO:0000256" key="1">
    <source>
        <dbReference type="ARBA" id="ARBA00023015"/>
    </source>
</evidence>
<comment type="caution">
    <text evidence="7">The sequence shown here is derived from an EMBL/GenBank/DDBJ whole genome shotgun (WGS) entry which is preliminary data.</text>
</comment>
<dbReference type="GO" id="GO:0000976">
    <property type="term" value="F:transcription cis-regulatory region binding"/>
    <property type="evidence" value="ECO:0007669"/>
    <property type="project" value="TreeGrafter"/>
</dbReference>
<evidence type="ECO:0000256" key="4">
    <source>
        <dbReference type="PROSITE-ProRule" id="PRU00335"/>
    </source>
</evidence>
<dbReference type="PANTHER" id="PTHR30055">
    <property type="entry name" value="HTH-TYPE TRANSCRIPTIONAL REGULATOR RUTR"/>
    <property type="match status" value="1"/>
</dbReference>
<reference evidence="7 8" key="1">
    <citation type="submission" date="2020-08" db="EMBL/GenBank/DDBJ databases">
        <title>Sequencing the genomes of 1000 actinobacteria strains.</title>
        <authorList>
            <person name="Klenk H.-P."/>
        </authorList>
    </citation>
    <scope>NUCLEOTIDE SEQUENCE [LARGE SCALE GENOMIC DNA]</scope>
    <source>
        <strain evidence="7 8">DSM 28796</strain>
    </source>
</reference>
<dbReference type="AlphaFoldDB" id="A0A841AG15"/>
<evidence type="ECO:0000313" key="7">
    <source>
        <dbReference type="EMBL" id="MBB5832202.1"/>
    </source>
</evidence>
<dbReference type="InterPro" id="IPR050109">
    <property type="entry name" value="HTH-type_TetR-like_transc_reg"/>
</dbReference>
<dbReference type="InterPro" id="IPR001647">
    <property type="entry name" value="HTH_TetR"/>
</dbReference>
<dbReference type="PRINTS" id="PR00455">
    <property type="entry name" value="HTHTETR"/>
</dbReference>
<dbReference type="Gene3D" id="1.10.357.10">
    <property type="entry name" value="Tetracycline Repressor, domain 2"/>
    <property type="match status" value="1"/>
</dbReference>
<evidence type="ECO:0000256" key="2">
    <source>
        <dbReference type="ARBA" id="ARBA00023125"/>
    </source>
</evidence>
<keyword evidence="3" id="KW-0804">Transcription</keyword>
<evidence type="ECO:0000256" key="3">
    <source>
        <dbReference type="ARBA" id="ARBA00023163"/>
    </source>
</evidence>
<feature type="region of interest" description="Disordered" evidence="5">
    <location>
        <begin position="1"/>
        <end position="27"/>
    </location>
</feature>
<keyword evidence="2 4" id="KW-0238">DNA-binding</keyword>
<feature type="domain" description="HTH tetR-type" evidence="6">
    <location>
        <begin position="36"/>
        <end position="96"/>
    </location>
</feature>
<dbReference type="SUPFAM" id="SSF46689">
    <property type="entry name" value="Homeodomain-like"/>
    <property type="match status" value="1"/>
</dbReference>
<keyword evidence="8" id="KW-1185">Reference proteome</keyword>
<accession>A0A841AG15</accession>
<feature type="DNA-binding region" description="H-T-H motif" evidence="4">
    <location>
        <begin position="59"/>
        <end position="78"/>
    </location>
</feature>
<sequence>MTAMHPSTDDPAGASSGAAAPDPADGELGLREQKKRHTRMAMHRAALELVAEHGLSGVTAQMIAQRAGVSTRTFFNHWPTKESAILGIVGDEGPRAVASLREKLGLMPAQEALQSVMRQGIANIPMDPALRELKKQVMAKEPSLQLISTGNLQDMQAELIEAIEEALDGEYARDLAVIVVQVGFALTRSAFAISMRRGIDVVRAFDQVVALYEERDLDL</sequence>
<dbReference type="GO" id="GO:0003700">
    <property type="term" value="F:DNA-binding transcription factor activity"/>
    <property type="evidence" value="ECO:0007669"/>
    <property type="project" value="TreeGrafter"/>
</dbReference>
<evidence type="ECO:0000313" key="8">
    <source>
        <dbReference type="Proteomes" id="UP000588158"/>
    </source>
</evidence>
<organism evidence="7 8">
    <name type="scientific">Brachybacterium aquaticum</name>
    <dbReference type="NCBI Taxonomy" id="1432564"/>
    <lineage>
        <taxon>Bacteria</taxon>
        <taxon>Bacillati</taxon>
        <taxon>Actinomycetota</taxon>
        <taxon>Actinomycetes</taxon>
        <taxon>Micrococcales</taxon>
        <taxon>Dermabacteraceae</taxon>
        <taxon>Brachybacterium</taxon>
    </lineage>
</organism>
<dbReference type="EMBL" id="JACHLZ010000001">
    <property type="protein sequence ID" value="MBB5832202.1"/>
    <property type="molecule type" value="Genomic_DNA"/>
</dbReference>